<evidence type="ECO:0000313" key="11">
    <source>
        <dbReference type="Proteomes" id="UP000005435"/>
    </source>
</evidence>
<evidence type="ECO:0000259" key="9">
    <source>
        <dbReference type="Pfam" id="PF13231"/>
    </source>
</evidence>
<feature type="transmembrane region" description="Helical" evidence="8">
    <location>
        <begin position="42"/>
        <end position="58"/>
    </location>
</feature>
<comment type="subcellular location">
    <subcellularLocation>
        <location evidence="1">Cell membrane</location>
        <topology evidence="1">Multi-pass membrane protein</topology>
    </subcellularLocation>
</comment>
<proteinExistence type="predicted"/>
<accession>G8M2K3</accession>
<dbReference type="GO" id="GO:0009103">
    <property type="term" value="P:lipopolysaccharide biosynthetic process"/>
    <property type="evidence" value="ECO:0007669"/>
    <property type="project" value="UniProtKB-ARBA"/>
</dbReference>
<reference evidence="10 11" key="2">
    <citation type="journal article" date="2012" name="Stand. Genomic Sci.">
        <title>Complete Genome Sequence of Clostridium clariflavum DSM 19732.</title>
        <authorList>
            <person name="Izquierdo J.A."/>
            <person name="Goodwin L."/>
            <person name="Davenport K.W."/>
            <person name="Teshima H."/>
            <person name="Bruce D."/>
            <person name="Detter C."/>
            <person name="Tapia R."/>
            <person name="Han S."/>
            <person name="Land M."/>
            <person name="Hauser L."/>
            <person name="Jeffries C.D."/>
            <person name="Han J."/>
            <person name="Pitluck S."/>
            <person name="Nolan M."/>
            <person name="Chen A."/>
            <person name="Huntemann M."/>
            <person name="Mavromatis K."/>
            <person name="Mikhailova N."/>
            <person name="Liolios K."/>
            <person name="Woyke T."/>
            <person name="Lynd L.R."/>
        </authorList>
    </citation>
    <scope>NUCLEOTIDE SEQUENCE [LARGE SCALE GENOMIC DNA]</scope>
    <source>
        <strain evidence="11">DSM 19732 / NBRC 101661 / EBR45</strain>
    </source>
</reference>
<gene>
    <name evidence="10" type="ordered locus">Clocl_3933</name>
</gene>
<dbReference type="EMBL" id="CP003065">
    <property type="protein sequence ID" value="AEV70373.1"/>
    <property type="molecule type" value="Genomic_DNA"/>
</dbReference>
<dbReference type="KEGG" id="ccl:Clocl_3933"/>
<evidence type="ECO:0000256" key="7">
    <source>
        <dbReference type="ARBA" id="ARBA00023136"/>
    </source>
</evidence>
<dbReference type="PANTHER" id="PTHR33908">
    <property type="entry name" value="MANNOSYLTRANSFERASE YKCB-RELATED"/>
    <property type="match status" value="1"/>
</dbReference>
<evidence type="ECO:0000313" key="10">
    <source>
        <dbReference type="EMBL" id="AEV70373.1"/>
    </source>
</evidence>
<name>G8M2K3_ACECE</name>
<dbReference type="OrthoDB" id="2787520at2"/>
<evidence type="ECO:0000256" key="4">
    <source>
        <dbReference type="ARBA" id="ARBA00022679"/>
    </source>
</evidence>
<keyword evidence="3" id="KW-0328">Glycosyltransferase</keyword>
<evidence type="ECO:0000256" key="1">
    <source>
        <dbReference type="ARBA" id="ARBA00004651"/>
    </source>
</evidence>
<feature type="transmembrane region" description="Helical" evidence="8">
    <location>
        <begin position="174"/>
        <end position="192"/>
    </location>
</feature>
<feature type="transmembrane region" description="Helical" evidence="8">
    <location>
        <begin position="429"/>
        <end position="448"/>
    </location>
</feature>
<feature type="transmembrane region" description="Helical" evidence="8">
    <location>
        <begin position="199"/>
        <end position="220"/>
    </location>
</feature>
<evidence type="ECO:0000256" key="8">
    <source>
        <dbReference type="SAM" id="Phobius"/>
    </source>
</evidence>
<dbReference type="eggNOG" id="COG5305">
    <property type="taxonomic scope" value="Bacteria"/>
</dbReference>
<evidence type="ECO:0000256" key="6">
    <source>
        <dbReference type="ARBA" id="ARBA00022989"/>
    </source>
</evidence>
<organism evidence="10 11">
    <name type="scientific">Acetivibrio clariflavus (strain DSM 19732 / NBRC 101661 / EBR45)</name>
    <name type="common">Clostridium clariflavum</name>
    <dbReference type="NCBI Taxonomy" id="720554"/>
    <lineage>
        <taxon>Bacteria</taxon>
        <taxon>Bacillati</taxon>
        <taxon>Bacillota</taxon>
        <taxon>Clostridia</taxon>
        <taxon>Eubacteriales</taxon>
        <taxon>Oscillospiraceae</taxon>
        <taxon>Acetivibrio</taxon>
    </lineage>
</organism>
<feature type="transmembrane region" description="Helical" evidence="8">
    <location>
        <begin position="405"/>
        <end position="422"/>
    </location>
</feature>
<keyword evidence="4" id="KW-0808">Transferase</keyword>
<reference evidence="11" key="1">
    <citation type="submission" date="2011-12" db="EMBL/GenBank/DDBJ databases">
        <title>Complete sequence of Clostridium clariflavum DSM 19732.</title>
        <authorList>
            <consortium name="US DOE Joint Genome Institute"/>
            <person name="Lucas S."/>
            <person name="Han J."/>
            <person name="Lapidus A."/>
            <person name="Cheng J.-F."/>
            <person name="Goodwin L."/>
            <person name="Pitluck S."/>
            <person name="Peters L."/>
            <person name="Teshima H."/>
            <person name="Detter J.C."/>
            <person name="Han C."/>
            <person name="Tapia R."/>
            <person name="Land M."/>
            <person name="Hauser L."/>
            <person name="Kyrpides N."/>
            <person name="Ivanova N."/>
            <person name="Pagani I."/>
            <person name="Kitzmiller T."/>
            <person name="Lynd L."/>
            <person name="Izquierdo J."/>
            <person name="Woyke T."/>
        </authorList>
    </citation>
    <scope>NUCLEOTIDE SEQUENCE [LARGE SCALE GENOMIC DNA]</scope>
    <source>
        <strain evidence="11">DSM 19732 / NBRC 101661 / EBR45</strain>
    </source>
</reference>
<dbReference type="InterPro" id="IPR038731">
    <property type="entry name" value="RgtA/B/C-like"/>
</dbReference>
<keyword evidence="11" id="KW-1185">Reference proteome</keyword>
<dbReference type="GO" id="GO:0005886">
    <property type="term" value="C:plasma membrane"/>
    <property type="evidence" value="ECO:0007669"/>
    <property type="project" value="UniProtKB-SubCell"/>
</dbReference>
<keyword evidence="5 8" id="KW-0812">Transmembrane</keyword>
<feature type="transmembrane region" description="Helical" evidence="8">
    <location>
        <begin position="272"/>
        <end position="293"/>
    </location>
</feature>
<feature type="transmembrane region" description="Helical" evidence="8">
    <location>
        <begin position="454"/>
        <end position="477"/>
    </location>
</feature>
<protein>
    <recommendedName>
        <fullName evidence="9">Glycosyltransferase RgtA/B/C/D-like domain-containing protein</fullName>
    </recommendedName>
</protein>
<keyword evidence="2" id="KW-1003">Cell membrane</keyword>
<evidence type="ECO:0000256" key="2">
    <source>
        <dbReference type="ARBA" id="ARBA00022475"/>
    </source>
</evidence>
<dbReference type="PANTHER" id="PTHR33908:SF11">
    <property type="entry name" value="MEMBRANE PROTEIN"/>
    <property type="match status" value="1"/>
</dbReference>
<dbReference type="HOGENOM" id="CLU_041400_2_0_9"/>
<dbReference type="Proteomes" id="UP000005435">
    <property type="component" value="Chromosome"/>
</dbReference>
<feature type="transmembrane region" description="Helical" evidence="8">
    <location>
        <begin position="119"/>
        <end position="137"/>
    </location>
</feature>
<dbReference type="RefSeq" id="WP_014256874.1">
    <property type="nucleotide sequence ID" value="NC_016627.1"/>
</dbReference>
<dbReference type="InterPro" id="IPR050297">
    <property type="entry name" value="LipidA_mod_glycosyltrf_83"/>
</dbReference>
<sequence length="491" mass="56641" precursor="true">MFWVLASINEKIKFLFFVLFGVVFFLLAIVNAKRIDGNSYKYAVLYLVAVIIFSYLILKIKNRWLFLIGLSAFAMALRLAWIFLADTQPVSDFSLLNRAANLILEGKYSEVKAIDYFNVWVYQLGFSVYCAVLYFVFGSNILVVKVFNALLSVGIVMIVYFITAKIFNEKAARISSFLYAIYIQSVIFNSLLTNQIISAFFIYLGILIIAYGNGWFWYLLSGISIAVGHIMRPEGSFTLYMIVISIVTYNILNRPKKREMFSKRRNIESIGIVLMLSKIAVLVLAFNLTVQLFSYSLKAADITDYNFGNRNVYWKFVLGLNSSTNGGYSNEDVKILNEYPVGEELYRAEKEVIRERLSNKQELIKLMIRKFNIMWTHNDSSIQFIYPGTQLTSSQINHIVGFEKIQFTLLMFLVCFTVFMSIKSKMNDLNLFIIMVLISANFAVYLLIEIQTRYRYFIIPAFFILSGYCMAAITEYVEGGFKPRSRIDFLH</sequence>
<dbReference type="Pfam" id="PF13231">
    <property type="entry name" value="PMT_2"/>
    <property type="match status" value="1"/>
</dbReference>
<dbReference type="AlphaFoldDB" id="G8M2K3"/>
<feature type="transmembrane region" description="Helical" evidence="8">
    <location>
        <begin position="235"/>
        <end position="252"/>
    </location>
</feature>
<feature type="transmembrane region" description="Helical" evidence="8">
    <location>
        <begin position="149"/>
        <end position="168"/>
    </location>
</feature>
<feature type="domain" description="Glycosyltransferase RgtA/B/C/D-like" evidence="9">
    <location>
        <begin position="132"/>
        <end position="277"/>
    </location>
</feature>
<feature type="transmembrane region" description="Helical" evidence="8">
    <location>
        <begin position="65"/>
        <end position="84"/>
    </location>
</feature>
<keyword evidence="6 8" id="KW-1133">Transmembrane helix</keyword>
<dbReference type="STRING" id="720554.Clocl_3933"/>
<evidence type="ECO:0000256" key="5">
    <source>
        <dbReference type="ARBA" id="ARBA00022692"/>
    </source>
</evidence>
<evidence type="ECO:0000256" key="3">
    <source>
        <dbReference type="ARBA" id="ARBA00022676"/>
    </source>
</evidence>
<dbReference type="GO" id="GO:0016763">
    <property type="term" value="F:pentosyltransferase activity"/>
    <property type="evidence" value="ECO:0007669"/>
    <property type="project" value="TreeGrafter"/>
</dbReference>
<keyword evidence="7 8" id="KW-0472">Membrane</keyword>